<comment type="function">
    <text evidence="10">Allows the formation of correctly charged Gln-tRNA(Gln) through the transamidation of misacylated Glu-tRNA(Gln) in the mitochondria. The reaction takes place in the presence of glutamine and ATP through an activated gamma-phospho-Glu-tRNA(Gln).</text>
</comment>
<keyword evidence="3 10" id="KW-0436">Ligase</keyword>
<comment type="catalytic activity">
    <reaction evidence="9 10">
        <text>L-glutamyl-tRNA(Gln) + L-glutamine + ATP + H2O = L-glutaminyl-tRNA(Gln) + L-glutamate + ADP + phosphate + H(+)</text>
        <dbReference type="Rhea" id="RHEA:17521"/>
        <dbReference type="Rhea" id="RHEA-COMP:9681"/>
        <dbReference type="Rhea" id="RHEA-COMP:9684"/>
        <dbReference type="ChEBI" id="CHEBI:15377"/>
        <dbReference type="ChEBI" id="CHEBI:15378"/>
        <dbReference type="ChEBI" id="CHEBI:29985"/>
        <dbReference type="ChEBI" id="CHEBI:30616"/>
        <dbReference type="ChEBI" id="CHEBI:43474"/>
        <dbReference type="ChEBI" id="CHEBI:58359"/>
        <dbReference type="ChEBI" id="CHEBI:78520"/>
        <dbReference type="ChEBI" id="CHEBI:78521"/>
        <dbReference type="ChEBI" id="CHEBI:456216"/>
    </reaction>
</comment>
<dbReference type="InterPro" id="IPR003789">
    <property type="entry name" value="Asn/Gln_tRNA_amidoTrase-B-like"/>
</dbReference>
<dbReference type="InterPro" id="IPR017958">
    <property type="entry name" value="Gln-tRNA_amidoTrfase_suB_CS"/>
</dbReference>
<dbReference type="Gene3D" id="1.10.10.410">
    <property type="match status" value="1"/>
</dbReference>
<dbReference type="GO" id="GO:0005739">
    <property type="term" value="C:mitochondrion"/>
    <property type="evidence" value="ECO:0007669"/>
    <property type="project" value="UniProtKB-SubCell"/>
</dbReference>
<dbReference type="InterPro" id="IPR014746">
    <property type="entry name" value="Gln_synth/guanido_kin_cat_dom"/>
</dbReference>
<dbReference type="GO" id="GO:0070681">
    <property type="term" value="P:glutaminyl-tRNAGln biosynthesis via transamidation"/>
    <property type="evidence" value="ECO:0007669"/>
    <property type="project" value="UniProtKB-UniRule"/>
</dbReference>
<comment type="subunit">
    <text evidence="10">Subunit of the heterotrimeric GatCAB amidotransferase (AdT) complex, composed of A, B and C subunits.</text>
</comment>
<evidence type="ECO:0000313" key="12">
    <source>
        <dbReference type="EMBL" id="KAJ8028514.1"/>
    </source>
</evidence>
<evidence type="ECO:0000256" key="6">
    <source>
        <dbReference type="ARBA" id="ARBA00022917"/>
    </source>
</evidence>
<dbReference type="NCBIfam" id="NF004012">
    <property type="entry name" value="PRK05477.1-2"/>
    <property type="match status" value="1"/>
</dbReference>
<evidence type="ECO:0000256" key="3">
    <source>
        <dbReference type="ARBA" id="ARBA00022598"/>
    </source>
</evidence>
<dbReference type="InterPro" id="IPR023168">
    <property type="entry name" value="GatB_Yqey_C_2"/>
</dbReference>
<comment type="function">
    <text evidence="7">Allows the formation of correctly charged Asn-tRNA(Asn) or Gln-tRNA(Gln) through the transamidation of misacylated Asp-tRNA(Asn) or Glu-tRNA(Gln) in organisms which lack either or both of asparaginyl-tRNA or glutaminyl-tRNA synthetases. The reaction takes place in the presence of glutamine and ATP through an activated phospho-Asp-tRNA(Asn) or phospho-Glu-tRNA(Gln).</text>
</comment>
<evidence type="ECO:0000256" key="2">
    <source>
        <dbReference type="ARBA" id="ARBA00011123"/>
    </source>
</evidence>
<evidence type="ECO:0000256" key="10">
    <source>
        <dbReference type="HAMAP-Rule" id="MF_03147"/>
    </source>
</evidence>
<evidence type="ECO:0000256" key="8">
    <source>
        <dbReference type="ARBA" id="ARBA00047380"/>
    </source>
</evidence>
<dbReference type="AlphaFoldDB" id="A0A9Q1GZC5"/>
<dbReference type="GO" id="GO:0030956">
    <property type="term" value="C:glutamyl-tRNA(Gln) amidotransferase complex"/>
    <property type="evidence" value="ECO:0007669"/>
    <property type="project" value="UniProtKB-UniRule"/>
</dbReference>
<dbReference type="PANTHER" id="PTHR11659">
    <property type="entry name" value="GLUTAMYL-TRNA GLN AMIDOTRANSFERASE SUBUNIT B MITOCHONDRIAL AND PROKARYOTIC PET112-RELATED"/>
    <property type="match status" value="1"/>
</dbReference>
<dbReference type="GO" id="GO:0032543">
    <property type="term" value="P:mitochondrial translation"/>
    <property type="evidence" value="ECO:0007669"/>
    <property type="project" value="UniProtKB-UniRule"/>
</dbReference>
<dbReference type="NCBIfam" id="NF004014">
    <property type="entry name" value="PRK05477.1-4"/>
    <property type="match status" value="1"/>
</dbReference>
<dbReference type="PROSITE" id="PS01234">
    <property type="entry name" value="GATB"/>
    <property type="match status" value="1"/>
</dbReference>
<dbReference type="EC" id="6.3.5.-" evidence="10"/>
<keyword evidence="13" id="KW-1185">Reference proteome</keyword>
<dbReference type="GO" id="GO:0005524">
    <property type="term" value="F:ATP binding"/>
    <property type="evidence" value="ECO:0007669"/>
    <property type="project" value="UniProtKB-KW"/>
</dbReference>
<dbReference type="InterPro" id="IPR042114">
    <property type="entry name" value="GatB_C_1"/>
</dbReference>
<evidence type="ECO:0000256" key="9">
    <source>
        <dbReference type="ARBA" id="ARBA00047913"/>
    </source>
</evidence>
<dbReference type="InterPro" id="IPR006075">
    <property type="entry name" value="Asn/Gln-tRNA_Trfase_suB/E_cat"/>
</dbReference>
<dbReference type="GO" id="GO:0050567">
    <property type="term" value="F:glutaminyl-tRNA synthase (glutamine-hydrolyzing) activity"/>
    <property type="evidence" value="ECO:0007669"/>
    <property type="project" value="UniProtKB-UniRule"/>
</dbReference>
<protein>
    <recommendedName>
        <fullName evidence="10">Glutamyl-tRNA(Gln) amidotransferase subunit B, mitochondrial</fullName>
        <shortName evidence="10">Glu-AdT subunit B</shortName>
        <ecNumber evidence="10">6.3.5.-</ecNumber>
    </recommendedName>
</protein>
<dbReference type="SUPFAM" id="SSF55931">
    <property type="entry name" value="Glutamine synthetase/guanido kinase"/>
    <property type="match status" value="1"/>
</dbReference>
<dbReference type="Proteomes" id="UP001152320">
    <property type="component" value="Chromosome 15"/>
</dbReference>
<dbReference type="InterPro" id="IPR017959">
    <property type="entry name" value="Asn/Gln-tRNA_amidoTrfase_suB/E"/>
</dbReference>
<keyword evidence="6 10" id="KW-0648">Protein biosynthesis</keyword>
<evidence type="ECO:0000313" key="13">
    <source>
        <dbReference type="Proteomes" id="UP001152320"/>
    </source>
</evidence>
<dbReference type="SUPFAM" id="SSF89095">
    <property type="entry name" value="GatB/YqeY motif"/>
    <property type="match status" value="1"/>
</dbReference>
<dbReference type="PANTHER" id="PTHR11659:SF0">
    <property type="entry name" value="GLUTAMYL-TRNA(GLN) AMIDOTRANSFERASE SUBUNIT B, MITOCHONDRIAL"/>
    <property type="match status" value="1"/>
</dbReference>
<proteinExistence type="inferred from homology"/>
<evidence type="ECO:0000259" key="11">
    <source>
        <dbReference type="SMART" id="SM00845"/>
    </source>
</evidence>
<gene>
    <name evidence="12" type="ORF">HOLleu_30772</name>
</gene>
<dbReference type="HAMAP" id="MF_00121">
    <property type="entry name" value="GatB"/>
    <property type="match status" value="1"/>
</dbReference>
<comment type="catalytic activity">
    <reaction evidence="8">
        <text>L-aspartyl-tRNA(Asn) + L-glutamine + ATP + H2O = L-asparaginyl-tRNA(Asn) + L-glutamate + ADP + phosphate + 2 H(+)</text>
        <dbReference type="Rhea" id="RHEA:14513"/>
        <dbReference type="Rhea" id="RHEA-COMP:9674"/>
        <dbReference type="Rhea" id="RHEA-COMP:9677"/>
        <dbReference type="ChEBI" id="CHEBI:15377"/>
        <dbReference type="ChEBI" id="CHEBI:15378"/>
        <dbReference type="ChEBI" id="CHEBI:29985"/>
        <dbReference type="ChEBI" id="CHEBI:30616"/>
        <dbReference type="ChEBI" id="CHEBI:43474"/>
        <dbReference type="ChEBI" id="CHEBI:58359"/>
        <dbReference type="ChEBI" id="CHEBI:78515"/>
        <dbReference type="ChEBI" id="CHEBI:78516"/>
        <dbReference type="ChEBI" id="CHEBI:456216"/>
    </reaction>
</comment>
<dbReference type="Pfam" id="PF02934">
    <property type="entry name" value="GatB_N"/>
    <property type="match status" value="1"/>
</dbReference>
<dbReference type="Gene3D" id="1.10.150.380">
    <property type="entry name" value="GatB domain, N-terminal subdomain"/>
    <property type="match status" value="1"/>
</dbReference>
<comment type="similarity">
    <text evidence="1 10">Belongs to the GatB/GatE family. GatB subfamily.</text>
</comment>
<accession>A0A9Q1GZC5</accession>
<dbReference type="InterPro" id="IPR004413">
    <property type="entry name" value="GatB"/>
</dbReference>
<dbReference type="OrthoDB" id="1722066at2759"/>
<sequence>MAPPNQLVSYFDAALPGTLPVLNKSCVEAGVLTALALSCKINHKSLFDRKHYFYADLPAGYQITQQRKPIATDGHLTFNIYEGKKKDQGRCHRVNIKQIQLEQDSGKSLHDDINQETLVDLNRAGVGLMELVTEPDMTSGAEAASFVQELQSVLQTIGTCDGKMAEGSLRVDANISVNKPGDPPGVRTEVKNINSIRFVKNAIEFEIQRQIELLEGGGSVVMETRSLDDSGKTVPMRDKEVVLDYRFMPEPNLPPLIVYNDDTIKSAPNPEKAVNIDDIKRRIPELPEQKRQRLTSDYGISYSNATVLVNEEGLADLFEELYSKVATKDVKSVINWCLIDLLQCLHDRNMTIPTSPVPVSRLVDVLNYLQSGHLSAKSALKLLNMLFDKDSRSVSEIMSQEDLQQINSPEEVMKLCEEVMDEESDMVELYQTNKKVINRLMGSIQKKTKGRVDPKMARKIMEDLLER</sequence>
<comment type="caution">
    <text evidence="12">The sequence shown here is derived from an EMBL/GenBank/DDBJ whole genome shotgun (WGS) entry which is preliminary data.</text>
</comment>
<evidence type="ECO:0000256" key="1">
    <source>
        <dbReference type="ARBA" id="ARBA00005306"/>
    </source>
</evidence>
<keyword evidence="4 10" id="KW-0547">Nucleotide-binding</keyword>
<dbReference type="NCBIfam" id="TIGR00133">
    <property type="entry name" value="gatB"/>
    <property type="match status" value="1"/>
</dbReference>
<reference evidence="12" key="1">
    <citation type="submission" date="2021-10" db="EMBL/GenBank/DDBJ databases">
        <title>Tropical sea cucumber genome reveals ecological adaptation and Cuvierian tubules defense mechanism.</title>
        <authorList>
            <person name="Chen T."/>
        </authorList>
    </citation>
    <scope>NUCLEOTIDE SEQUENCE</scope>
    <source>
        <strain evidence="12">Nanhai2018</strain>
        <tissue evidence="12">Muscle</tissue>
    </source>
</reference>
<dbReference type="EMBL" id="JAIZAY010000015">
    <property type="protein sequence ID" value="KAJ8028514.1"/>
    <property type="molecule type" value="Genomic_DNA"/>
</dbReference>
<evidence type="ECO:0000256" key="7">
    <source>
        <dbReference type="ARBA" id="ARBA00024799"/>
    </source>
</evidence>
<organism evidence="12 13">
    <name type="scientific">Holothuria leucospilota</name>
    <name type="common">Black long sea cucumber</name>
    <name type="synonym">Mertensiothuria leucospilota</name>
    <dbReference type="NCBI Taxonomy" id="206669"/>
    <lineage>
        <taxon>Eukaryota</taxon>
        <taxon>Metazoa</taxon>
        <taxon>Echinodermata</taxon>
        <taxon>Eleutherozoa</taxon>
        <taxon>Echinozoa</taxon>
        <taxon>Holothuroidea</taxon>
        <taxon>Aspidochirotacea</taxon>
        <taxon>Aspidochirotida</taxon>
        <taxon>Holothuriidae</taxon>
        <taxon>Holothuria</taxon>
    </lineage>
</organism>
<feature type="domain" description="Asn/Gln amidotransferase" evidence="11">
    <location>
        <begin position="316"/>
        <end position="465"/>
    </location>
</feature>
<dbReference type="SMART" id="SM00845">
    <property type="entry name" value="GatB_Yqey"/>
    <property type="match status" value="1"/>
</dbReference>
<name>A0A9Q1GZC5_HOLLE</name>
<evidence type="ECO:0000256" key="5">
    <source>
        <dbReference type="ARBA" id="ARBA00022840"/>
    </source>
</evidence>
<dbReference type="Pfam" id="PF02637">
    <property type="entry name" value="GatB_Yqey"/>
    <property type="match status" value="1"/>
</dbReference>
<keyword evidence="5 10" id="KW-0067">ATP-binding</keyword>
<keyword evidence="10" id="KW-0496">Mitochondrion</keyword>
<dbReference type="InterPro" id="IPR018027">
    <property type="entry name" value="Asn/Gln_amidotransferase"/>
</dbReference>
<comment type="subcellular location">
    <subcellularLocation>
        <location evidence="10">Mitochondrion</location>
    </subcellularLocation>
</comment>
<evidence type="ECO:0000256" key="4">
    <source>
        <dbReference type="ARBA" id="ARBA00022741"/>
    </source>
</evidence>
<comment type="subunit">
    <text evidence="2">Heterotrimer of A, B and C subunits.</text>
</comment>